<keyword evidence="3" id="KW-1185">Reference proteome</keyword>
<dbReference type="EMBL" id="JAMZFW010000003">
    <property type="protein sequence ID" value="MCP1101462.1"/>
    <property type="molecule type" value="Genomic_DNA"/>
</dbReference>
<dbReference type="InterPro" id="IPR029021">
    <property type="entry name" value="Prot-tyrosine_phosphatase-like"/>
</dbReference>
<dbReference type="Pfam" id="PF13350">
    <property type="entry name" value="Y_phosphatase3"/>
    <property type="match status" value="1"/>
</dbReference>
<dbReference type="Proteomes" id="UP001523566">
    <property type="component" value="Unassembled WGS sequence"/>
</dbReference>
<organism evidence="2 3">
    <name type="scientific">Aequitasia blattaphilus</name>
    <dbReference type="NCBI Taxonomy" id="2949332"/>
    <lineage>
        <taxon>Bacteria</taxon>
        <taxon>Bacillati</taxon>
        <taxon>Bacillota</taxon>
        <taxon>Clostridia</taxon>
        <taxon>Lachnospirales</taxon>
        <taxon>Lachnospiraceae</taxon>
        <taxon>Aequitasia</taxon>
    </lineage>
</organism>
<evidence type="ECO:0000256" key="1">
    <source>
        <dbReference type="ARBA" id="ARBA00009580"/>
    </source>
</evidence>
<name>A0ABT1E8Z2_9FIRM</name>
<reference evidence="2 3" key="1">
    <citation type="journal article" date="2022" name="Genome Biol. Evol.">
        <title>Host diet, physiology and behaviors set the stage for Lachnospiraceae cladogenesis.</title>
        <authorList>
            <person name="Vera-Ponce De Leon A."/>
            <person name="Schneider M."/>
            <person name="Jahnes B.C."/>
            <person name="Sadowski V."/>
            <person name="Camuy-Velez L.A."/>
            <person name="Duan J."/>
            <person name="Sabree Z.L."/>
        </authorList>
    </citation>
    <scope>NUCLEOTIDE SEQUENCE [LARGE SCALE GENOMIC DNA]</scope>
    <source>
        <strain evidence="2 3">PAL113</strain>
    </source>
</reference>
<comment type="caution">
    <text evidence="2">The sequence shown here is derived from an EMBL/GenBank/DDBJ whole genome shotgun (WGS) entry which is preliminary data.</text>
</comment>
<dbReference type="PANTHER" id="PTHR31126:SF1">
    <property type="entry name" value="TYROSINE SPECIFIC PROTEIN PHOSPHATASES DOMAIN-CONTAINING PROTEIN"/>
    <property type="match status" value="1"/>
</dbReference>
<comment type="similarity">
    <text evidence="1">Belongs to the protein-tyrosine phosphatase family.</text>
</comment>
<proteinExistence type="inferred from homology"/>
<protein>
    <submittedName>
        <fullName evidence="2">Tyrosine-protein phosphatase</fullName>
    </submittedName>
</protein>
<dbReference type="InterPro" id="IPR026893">
    <property type="entry name" value="Tyr/Ser_Pase_IphP-type"/>
</dbReference>
<accession>A0ABT1E8Z2</accession>
<dbReference type="PANTHER" id="PTHR31126">
    <property type="entry name" value="TYROSINE-PROTEIN PHOSPHATASE"/>
    <property type="match status" value="1"/>
</dbReference>
<sequence>MKKIELEGAKNIRDFGGTMIGNRYRIKEDQFIRSNSLAGITEEDARKLEDHYRLRKIIDLRTTQEVREKPDRKILGAKWMHLPLFDASQGGITHEKETDENLPPLDDFIGFYTHMVTNPFSVSKLREVFGEITKQENGSVLWHCTEGKDRCGIVSALFLFLLGGDENTVMEDYLMTNQTAKKRAEDFYEKVLRETGNEKRAEFIRKVYVADSSYLEGAIDSMKKNYGSVDGFLREGLNIEESSRISLQKRILE</sequence>
<dbReference type="SUPFAM" id="SSF52799">
    <property type="entry name" value="(Phosphotyrosine protein) phosphatases II"/>
    <property type="match status" value="1"/>
</dbReference>
<dbReference type="Gene3D" id="3.90.190.10">
    <property type="entry name" value="Protein tyrosine phosphatase superfamily"/>
    <property type="match status" value="1"/>
</dbReference>
<gene>
    <name evidence="2" type="ORF">NK125_03415</name>
</gene>
<dbReference type="RefSeq" id="WP_262065244.1">
    <property type="nucleotide sequence ID" value="NZ_JAMXOD010000003.1"/>
</dbReference>
<evidence type="ECO:0000313" key="2">
    <source>
        <dbReference type="EMBL" id="MCP1101462.1"/>
    </source>
</evidence>
<evidence type="ECO:0000313" key="3">
    <source>
        <dbReference type="Proteomes" id="UP001523566"/>
    </source>
</evidence>